<keyword evidence="2" id="KW-1185">Reference proteome</keyword>
<reference evidence="2" key="1">
    <citation type="journal article" date="2022" name="Mol. Ecol. Resour.">
        <title>The genomes of chicory, endive, great burdock and yacon provide insights into Asteraceae palaeo-polyploidization history and plant inulin production.</title>
        <authorList>
            <person name="Fan W."/>
            <person name="Wang S."/>
            <person name="Wang H."/>
            <person name="Wang A."/>
            <person name="Jiang F."/>
            <person name="Liu H."/>
            <person name="Zhao H."/>
            <person name="Xu D."/>
            <person name="Zhang Y."/>
        </authorList>
    </citation>
    <scope>NUCLEOTIDE SEQUENCE [LARGE SCALE GENOMIC DNA]</scope>
    <source>
        <strain evidence="2">cv. Niubang</strain>
    </source>
</reference>
<gene>
    <name evidence="1" type="ORF">L6452_40342</name>
</gene>
<proteinExistence type="predicted"/>
<sequence length="67" mass="7692">MINETQWTGSLQLQMRMLGLHQDPYLRPHLISQEPVLDHDLSAEWRGCAFDQIFPFDGHGLSPGLVF</sequence>
<reference evidence="1 2" key="2">
    <citation type="journal article" date="2022" name="Mol. Ecol. Resour.">
        <title>The genomes of chicory, endive, great burdock and yacon provide insights into Asteraceae paleo-polyploidization history and plant inulin production.</title>
        <authorList>
            <person name="Fan W."/>
            <person name="Wang S."/>
            <person name="Wang H."/>
            <person name="Wang A."/>
            <person name="Jiang F."/>
            <person name="Liu H."/>
            <person name="Zhao H."/>
            <person name="Xu D."/>
            <person name="Zhang Y."/>
        </authorList>
    </citation>
    <scope>NUCLEOTIDE SEQUENCE [LARGE SCALE GENOMIC DNA]</scope>
    <source>
        <strain evidence="2">cv. Niubang</strain>
    </source>
</reference>
<organism evidence="1 2">
    <name type="scientific">Arctium lappa</name>
    <name type="common">Greater burdock</name>
    <name type="synonym">Lappa major</name>
    <dbReference type="NCBI Taxonomy" id="4217"/>
    <lineage>
        <taxon>Eukaryota</taxon>
        <taxon>Viridiplantae</taxon>
        <taxon>Streptophyta</taxon>
        <taxon>Embryophyta</taxon>
        <taxon>Tracheophyta</taxon>
        <taxon>Spermatophyta</taxon>
        <taxon>Magnoliopsida</taxon>
        <taxon>eudicotyledons</taxon>
        <taxon>Gunneridae</taxon>
        <taxon>Pentapetalae</taxon>
        <taxon>asterids</taxon>
        <taxon>campanulids</taxon>
        <taxon>Asterales</taxon>
        <taxon>Asteraceae</taxon>
        <taxon>Carduoideae</taxon>
        <taxon>Cardueae</taxon>
        <taxon>Arctiinae</taxon>
        <taxon>Arctium</taxon>
    </lineage>
</organism>
<evidence type="ECO:0000313" key="1">
    <source>
        <dbReference type="EMBL" id="KAI3669119.1"/>
    </source>
</evidence>
<accession>A0ACB8XLL8</accession>
<dbReference type="EMBL" id="CM042062">
    <property type="protein sequence ID" value="KAI3669119.1"/>
    <property type="molecule type" value="Genomic_DNA"/>
</dbReference>
<comment type="caution">
    <text evidence="1">The sequence shown here is derived from an EMBL/GenBank/DDBJ whole genome shotgun (WGS) entry which is preliminary data.</text>
</comment>
<protein>
    <submittedName>
        <fullName evidence="1">Uncharacterized protein</fullName>
    </submittedName>
</protein>
<evidence type="ECO:0000313" key="2">
    <source>
        <dbReference type="Proteomes" id="UP001055879"/>
    </source>
</evidence>
<name>A0ACB8XLL8_ARCLA</name>
<dbReference type="Proteomes" id="UP001055879">
    <property type="component" value="Linkage Group LG16"/>
</dbReference>